<feature type="chain" id="PRO_5029885608" evidence="2">
    <location>
        <begin position="17"/>
        <end position="115"/>
    </location>
</feature>
<dbReference type="Pfam" id="PF01562">
    <property type="entry name" value="Pep_M12B_propep"/>
    <property type="match status" value="1"/>
</dbReference>
<proteinExistence type="predicted"/>
<evidence type="ECO:0000256" key="2">
    <source>
        <dbReference type="SAM" id="SignalP"/>
    </source>
</evidence>
<feature type="signal peptide" evidence="2">
    <location>
        <begin position="1"/>
        <end position="16"/>
    </location>
</feature>
<comment type="caution">
    <text evidence="4">The sequence shown here is derived from an EMBL/GenBank/DDBJ whole genome shotgun (WGS) entry which is preliminary data.</text>
</comment>
<sequence>MFLLLALLAELAKIQASRDSEGIFLHVTVPKKIRSDESEGTKRKAIYIITIDKNPYTLHLTKRSFLSQNFLVYTFNETGSLHTDSSYFKMHCHYQGYIADFPNSVATLSICSGLR</sequence>
<dbReference type="GO" id="GO:0005886">
    <property type="term" value="C:plasma membrane"/>
    <property type="evidence" value="ECO:0007669"/>
    <property type="project" value="TreeGrafter"/>
</dbReference>
<dbReference type="AlphaFoldDB" id="A0A7J8GJ00"/>
<keyword evidence="5" id="KW-1185">Reference proteome</keyword>
<organism evidence="4 5">
    <name type="scientific">Molossus molossus</name>
    <name type="common">Pallas' mastiff bat</name>
    <name type="synonym">Vespertilio molossus</name>
    <dbReference type="NCBI Taxonomy" id="27622"/>
    <lineage>
        <taxon>Eukaryota</taxon>
        <taxon>Metazoa</taxon>
        <taxon>Chordata</taxon>
        <taxon>Craniata</taxon>
        <taxon>Vertebrata</taxon>
        <taxon>Euteleostomi</taxon>
        <taxon>Mammalia</taxon>
        <taxon>Eutheria</taxon>
        <taxon>Laurasiatheria</taxon>
        <taxon>Chiroptera</taxon>
        <taxon>Yangochiroptera</taxon>
        <taxon>Molossidae</taxon>
        <taxon>Molossus</taxon>
    </lineage>
</organism>
<feature type="domain" description="Peptidase M12B propeptide" evidence="3">
    <location>
        <begin position="19"/>
        <end position="98"/>
    </location>
</feature>
<accession>A0A7J8GJ00</accession>
<dbReference type="Proteomes" id="UP000550707">
    <property type="component" value="Unassembled WGS sequence"/>
</dbReference>
<evidence type="ECO:0000313" key="5">
    <source>
        <dbReference type="Proteomes" id="UP000550707"/>
    </source>
</evidence>
<dbReference type="EMBL" id="JACASF010000009">
    <property type="protein sequence ID" value="KAF6459920.1"/>
    <property type="molecule type" value="Genomic_DNA"/>
</dbReference>
<dbReference type="GO" id="GO:0007339">
    <property type="term" value="P:binding of sperm to zona pellucida"/>
    <property type="evidence" value="ECO:0007669"/>
    <property type="project" value="TreeGrafter"/>
</dbReference>
<protein>
    <submittedName>
        <fullName evidence="4">ADAM metallopeptidase domain 18</fullName>
    </submittedName>
</protein>
<dbReference type="GO" id="GO:0008584">
    <property type="term" value="P:male gonad development"/>
    <property type="evidence" value="ECO:0007669"/>
    <property type="project" value="TreeGrafter"/>
</dbReference>
<reference evidence="4 5" key="1">
    <citation type="journal article" date="2020" name="Nature">
        <title>Six reference-quality genomes reveal evolution of bat adaptations.</title>
        <authorList>
            <person name="Jebb D."/>
            <person name="Huang Z."/>
            <person name="Pippel M."/>
            <person name="Hughes G.M."/>
            <person name="Lavrichenko K."/>
            <person name="Devanna P."/>
            <person name="Winkler S."/>
            <person name="Jermiin L.S."/>
            <person name="Skirmuntt E.C."/>
            <person name="Katzourakis A."/>
            <person name="Burkitt-Gray L."/>
            <person name="Ray D.A."/>
            <person name="Sullivan K.A.M."/>
            <person name="Roscito J.G."/>
            <person name="Kirilenko B.M."/>
            <person name="Davalos L.M."/>
            <person name="Corthals A.P."/>
            <person name="Power M.L."/>
            <person name="Jones G."/>
            <person name="Ransome R.D."/>
            <person name="Dechmann D.K.N."/>
            <person name="Locatelli A.G."/>
            <person name="Puechmaille S.J."/>
            <person name="Fedrigo O."/>
            <person name="Jarvis E.D."/>
            <person name="Hiller M."/>
            <person name="Vernes S.C."/>
            <person name="Myers E.W."/>
            <person name="Teeling E.C."/>
        </authorList>
    </citation>
    <scope>NUCLEOTIDE SEQUENCE [LARGE SCALE GENOMIC DNA]</scope>
    <source>
        <strain evidence="4">MMolMol1</strain>
        <tissue evidence="4">Muscle</tissue>
    </source>
</reference>
<dbReference type="InterPro" id="IPR002870">
    <property type="entry name" value="Peptidase_M12B_N"/>
</dbReference>
<gene>
    <name evidence="4" type="ORF">HJG59_000290</name>
</gene>
<dbReference type="GO" id="GO:0007155">
    <property type="term" value="P:cell adhesion"/>
    <property type="evidence" value="ECO:0007669"/>
    <property type="project" value="TreeGrafter"/>
</dbReference>
<dbReference type="PANTHER" id="PTHR11905:SF158">
    <property type="entry name" value="DISINTEGRIN AND METALLOPROTEINASE DOMAIN-CONTAINING PROTEIN 18"/>
    <property type="match status" value="1"/>
</dbReference>
<evidence type="ECO:0000313" key="4">
    <source>
        <dbReference type="EMBL" id="KAF6459920.1"/>
    </source>
</evidence>
<keyword evidence="1" id="KW-1015">Disulfide bond</keyword>
<keyword evidence="2" id="KW-0732">Signal</keyword>
<dbReference type="PANTHER" id="PTHR11905">
    <property type="entry name" value="ADAM A DISINTEGRIN AND METALLOPROTEASE DOMAIN"/>
    <property type="match status" value="1"/>
</dbReference>
<evidence type="ECO:0000259" key="3">
    <source>
        <dbReference type="Pfam" id="PF01562"/>
    </source>
</evidence>
<name>A0A7J8GJ00_MOLMO</name>
<evidence type="ECO:0000256" key="1">
    <source>
        <dbReference type="ARBA" id="ARBA00023157"/>
    </source>
</evidence>